<gene>
    <name evidence="1" type="ORF">BDZ94DRAFT_1216083</name>
</gene>
<evidence type="ECO:0000313" key="2">
    <source>
        <dbReference type="Proteomes" id="UP000807353"/>
    </source>
</evidence>
<dbReference type="GO" id="GO:0009306">
    <property type="term" value="P:protein secretion"/>
    <property type="evidence" value="ECO:0007669"/>
    <property type="project" value="InterPro"/>
</dbReference>
<dbReference type="Pfam" id="PF11654">
    <property type="entry name" value="NCE101"/>
    <property type="match status" value="1"/>
</dbReference>
<name>A0A9P5YAE1_9AGAR</name>
<keyword evidence="2" id="KW-1185">Reference proteome</keyword>
<dbReference type="Proteomes" id="UP000807353">
    <property type="component" value="Unassembled WGS sequence"/>
</dbReference>
<sequence>MAPAVLLSRTLDPALGVFTGVFAFYLYETHPRTALPSEERLETLIRWKWSIFQKNRATRLDKIGEVDRVSQPPKLR</sequence>
<dbReference type="EMBL" id="MU150252">
    <property type="protein sequence ID" value="KAF9464771.1"/>
    <property type="molecule type" value="Genomic_DNA"/>
</dbReference>
<dbReference type="AlphaFoldDB" id="A0A9P5YAE1"/>
<evidence type="ECO:0000313" key="1">
    <source>
        <dbReference type="EMBL" id="KAF9464771.1"/>
    </source>
</evidence>
<reference evidence="1" key="1">
    <citation type="submission" date="2020-11" db="EMBL/GenBank/DDBJ databases">
        <authorList>
            <consortium name="DOE Joint Genome Institute"/>
            <person name="Ahrendt S."/>
            <person name="Riley R."/>
            <person name="Andreopoulos W."/>
            <person name="Labutti K."/>
            <person name="Pangilinan J."/>
            <person name="Ruiz-Duenas F.J."/>
            <person name="Barrasa J.M."/>
            <person name="Sanchez-Garcia M."/>
            <person name="Camarero S."/>
            <person name="Miyauchi S."/>
            <person name="Serrano A."/>
            <person name="Linde D."/>
            <person name="Babiker R."/>
            <person name="Drula E."/>
            <person name="Ayuso-Fernandez I."/>
            <person name="Pacheco R."/>
            <person name="Padilla G."/>
            <person name="Ferreira P."/>
            <person name="Barriuso J."/>
            <person name="Kellner H."/>
            <person name="Castanera R."/>
            <person name="Alfaro M."/>
            <person name="Ramirez L."/>
            <person name="Pisabarro A.G."/>
            <person name="Kuo A."/>
            <person name="Tritt A."/>
            <person name="Lipzen A."/>
            <person name="He G."/>
            <person name="Yan M."/>
            <person name="Ng V."/>
            <person name="Cullen D."/>
            <person name="Martin F."/>
            <person name="Rosso M.-N."/>
            <person name="Henrissat B."/>
            <person name="Hibbett D."/>
            <person name="Martinez A.T."/>
            <person name="Grigoriev I.V."/>
        </authorList>
    </citation>
    <scope>NUCLEOTIDE SEQUENCE</scope>
    <source>
        <strain evidence="1">CBS 247.69</strain>
    </source>
</reference>
<protein>
    <submittedName>
        <fullName evidence="1">Uncharacterized protein</fullName>
    </submittedName>
</protein>
<accession>A0A9P5YAE1</accession>
<dbReference type="PANTHER" id="PTHR28011:SF1">
    <property type="entry name" value="NON-CLASSICAL EXPORT PROTEIN 1"/>
    <property type="match status" value="1"/>
</dbReference>
<organism evidence="1 2">
    <name type="scientific">Collybia nuda</name>
    <dbReference type="NCBI Taxonomy" id="64659"/>
    <lineage>
        <taxon>Eukaryota</taxon>
        <taxon>Fungi</taxon>
        <taxon>Dikarya</taxon>
        <taxon>Basidiomycota</taxon>
        <taxon>Agaricomycotina</taxon>
        <taxon>Agaricomycetes</taxon>
        <taxon>Agaricomycetidae</taxon>
        <taxon>Agaricales</taxon>
        <taxon>Tricholomatineae</taxon>
        <taxon>Clitocybaceae</taxon>
        <taxon>Collybia</taxon>
    </lineage>
</organism>
<proteinExistence type="predicted"/>
<comment type="caution">
    <text evidence="1">The sequence shown here is derived from an EMBL/GenBank/DDBJ whole genome shotgun (WGS) entry which is preliminary data.</text>
</comment>
<dbReference type="OrthoDB" id="2155101at2759"/>
<dbReference type="PANTHER" id="PTHR28011">
    <property type="entry name" value="NON-CLASSICAL EXPORT PROTEIN 1"/>
    <property type="match status" value="1"/>
</dbReference>
<dbReference type="InterPro" id="IPR024242">
    <property type="entry name" value="NCE101"/>
</dbReference>